<proteinExistence type="predicted"/>
<organism evidence="1 2">
    <name type="scientific">Dryococelus australis</name>
    <dbReference type="NCBI Taxonomy" id="614101"/>
    <lineage>
        <taxon>Eukaryota</taxon>
        <taxon>Metazoa</taxon>
        <taxon>Ecdysozoa</taxon>
        <taxon>Arthropoda</taxon>
        <taxon>Hexapoda</taxon>
        <taxon>Insecta</taxon>
        <taxon>Pterygota</taxon>
        <taxon>Neoptera</taxon>
        <taxon>Polyneoptera</taxon>
        <taxon>Phasmatodea</taxon>
        <taxon>Verophasmatodea</taxon>
        <taxon>Anareolatae</taxon>
        <taxon>Phasmatidae</taxon>
        <taxon>Eurycanthinae</taxon>
        <taxon>Dryococelus</taxon>
    </lineage>
</organism>
<sequence length="166" mass="19953">MYWSGWTKDAEQFVRQCRFKVTPKYKSDYVIFNSIEFLHFDRNKFPCHLSTLPISVEQLKPKLQEGLYKWLCDRELRTQKCCNGTVDRKEVEFSPEQNVAERISNDKYWKTGKLVGRHQAPRLYHKGNMIRRTSRDIKSSQNNYSPVWDYRDLEKFRTCEKVVCVI</sequence>
<evidence type="ECO:0000313" key="2">
    <source>
        <dbReference type="Proteomes" id="UP001159363"/>
    </source>
</evidence>
<accession>A0ABQ9HRY0</accession>
<gene>
    <name evidence="1" type="ORF">PR048_013097</name>
</gene>
<name>A0ABQ9HRY0_9NEOP</name>
<keyword evidence="2" id="KW-1185">Reference proteome</keyword>
<reference evidence="1 2" key="1">
    <citation type="submission" date="2023-02" db="EMBL/GenBank/DDBJ databases">
        <title>LHISI_Scaffold_Assembly.</title>
        <authorList>
            <person name="Stuart O.P."/>
            <person name="Cleave R."/>
            <person name="Magrath M.J.L."/>
            <person name="Mikheyev A.S."/>
        </authorList>
    </citation>
    <scope>NUCLEOTIDE SEQUENCE [LARGE SCALE GENOMIC DNA]</scope>
    <source>
        <strain evidence="1">Daus_M_001</strain>
        <tissue evidence="1">Leg muscle</tissue>
    </source>
</reference>
<protein>
    <submittedName>
        <fullName evidence="1">Uncharacterized protein</fullName>
    </submittedName>
</protein>
<comment type="caution">
    <text evidence="1">The sequence shown here is derived from an EMBL/GenBank/DDBJ whole genome shotgun (WGS) entry which is preliminary data.</text>
</comment>
<evidence type="ECO:0000313" key="1">
    <source>
        <dbReference type="EMBL" id="KAJ8886885.1"/>
    </source>
</evidence>
<dbReference type="EMBL" id="JARBHB010000004">
    <property type="protein sequence ID" value="KAJ8886885.1"/>
    <property type="molecule type" value="Genomic_DNA"/>
</dbReference>
<dbReference type="Proteomes" id="UP001159363">
    <property type="component" value="Chromosome X"/>
</dbReference>